<evidence type="ECO:0000259" key="5">
    <source>
        <dbReference type="Pfam" id="PF00389"/>
    </source>
</evidence>
<evidence type="ECO:0000256" key="4">
    <source>
        <dbReference type="RuleBase" id="RU003719"/>
    </source>
</evidence>
<feature type="domain" description="D-isomer specific 2-hydroxyacid dehydrogenase NAD-binding" evidence="6">
    <location>
        <begin position="108"/>
        <end position="288"/>
    </location>
</feature>
<dbReference type="RefSeq" id="WP_104752803.1">
    <property type="nucleotide sequence ID" value="NZ_FZMF01000048.1"/>
</dbReference>
<keyword evidence="2 4" id="KW-0560">Oxidoreductase</keyword>
<dbReference type="InterPro" id="IPR006139">
    <property type="entry name" value="D-isomer_2_OHA_DH_cat_dom"/>
</dbReference>
<dbReference type="InterPro" id="IPR036291">
    <property type="entry name" value="NAD(P)-bd_dom_sf"/>
</dbReference>
<evidence type="ECO:0000259" key="6">
    <source>
        <dbReference type="Pfam" id="PF02826"/>
    </source>
</evidence>
<dbReference type="PANTHER" id="PTHR43761">
    <property type="entry name" value="D-ISOMER SPECIFIC 2-HYDROXYACID DEHYDROGENASE FAMILY PROTEIN (AFU_ORTHOLOGUE AFUA_1G13630)"/>
    <property type="match status" value="1"/>
</dbReference>
<name>A0ABV7ZG37_9HELI</name>
<dbReference type="SUPFAM" id="SSF51735">
    <property type="entry name" value="NAD(P)-binding Rossmann-fold domains"/>
    <property type="match status" value="1"/>
</dbReference>
<sequence>MRIKAVMLEGDSLGRTNKLAPLEEFVDLISYANTPKELVVERCKDAEIVILNKVNLDASMLRQLPKLRLICVTATGTNIIDHACARELGIIIKNVEGYSTHSVTIHTFALVFTLLSNMPYYDRYCKSGEYCGSQIFTHFNKDLCALENKNWGIIGLGKIGKSVAKSALGFGAHVSYTSTGGHPHDSTYPHKPLEALLSTSDVISIHAPLNDHTYNLINAKNLSLLKEGAILINVGRGGIVNEEAVAHALKEQHFYYGTDVFEQEPMRADHPFLDPSIQSRLLLTPHIAWGYGDTIKKLVAGTIENVKGYLETLKG</sequence>
<dbReference type="NCBIfam" id="NF006263">
    <property type="entry name" value="PRK08410.1"/>
    <property type="match status" value="1"/>
</dbReference>
<dbReference type="PANTHER" id="PTHR43761:SF1">
    <property type="entry name" value="D-ISOMER SPECIFIC 2-HYDROXYACID DEHYDROGENASE CATALYTIC DOMAIN-CONTAINING PROTEIN-RELATED"/>
    <property type="match status" value="1"/>
</dbReference>
<dbReference type="Pfam" id="PF02826">
    <property type="entry name" value="2-Hacid_dh_C"/>
    <property type="match status" value="1"/>
</dbReference>
<evidence type="ECO:0000256" key="3">
    <source>
        <dbReference type="ARBA" id="ARBA00023027"/>
    </source>
</evidence>
<dbReference type="InterPro" id="IPR050418">
    <property type="entry name" value="D-iso_2-hydroxyacid_DH_PdxB"/>
</dbReference>
<keyword evidence="8" id="KW-1185">Reference proteome</keyword>
<dbReference type="PROSITE" id="PS00671">
    <property type="entry name" value="D_2_HYDROXYACID_DH_3"/>
    <property type="match status" value="1"/>
</dbReference>
<evidence type="ECO:0000313" key="7">
    <source>
        <dbReference type="EMBL" id="MFC3847136.1"/>
    </source>
</evidence>
<comment type="caution">
    <text evidence="7">The sequence shown here is derived from an EMBL/GenBank/DDBJ whole genome shotgun (WGS) entry which is preliminary data.</text>
</comment>
<gene>
    <name evidence="7" type="ORF">ACFOPX_01115</name>
</gene>
<feature type="domain" description="D-isomer specific 2-hydroxyacid dehydrogenase catalytic" evidence="5">
    <location>
        <begin position="16"/>
        <end position="310"/>
    </location>
</feature>
<protein>
    <submittedName>
        <fullName evidence="7">D-2-hydroxyacid dehydrogenase</fullName>
    </submittedName>
</protein>
<dbReference type="PROSITE" id="PS00670">
    <property type="entry name" value="D_2_HYDROXYACID_DH_2"/>
    <property type="match status" value="1"/>
</dbReference>
<accession>A0ABV7ZG37</accession>
<dbReference type="Pfam" id="PF00389">
    <property type="entry name" value="2-Hacid_dh"/>
    <property type="match status" value="1"/>
</dbReference>
<dbReference type="InterPro" id="IPR029753">
    <property type="entry name" value="D-isomer_DH_CS"/>
</dbReference>
<dbReference type="EMBL" id="JBHRZO010000005">
    <property type="protein sequence ID" value="MFC3847136.1"/>
    <property type="molecule type" value="Genomic_DNA"/>
</dbReference>
<dbReference type="InterPro" id="IPR006140">
    <property type="entry name" value="D-isomer_DH_NAD-bd"/>
</dbReference>
<keyword evidence="3" id="KW-0520">NAD</keyword>
<evidence type="ECO:0000256" key="2">
    <source>
        <dbReference type="ARBA" id="ARBA00023002"/>
    </source>
</evidence>
<organism evidence="7 8">
    <name type="scientific">Helicobacter baculiformis</name>
    <dbReference type="NCBI Taxonomy" id="427351"/>
    <lineage>
        <taxon>Bacteria</taxon>
        <taxon>Pseudomonadati</taxon>
        <taxon>Campylobacterota</taxon>
        <taxon>Epsilonproteobacteria</taxon>
        <taxon>Campylobacterales</taxon>
        <taxon>Helicobacteraceae</taxon>
        <taxon>Helicobacter</taxon>
    </lineage>
</organism>
<dbReference type="Proteomes" id="UP001595783">
    <property type="component" value="Unassembled WGS sequence"/>
</dbReference>
<dbReference type="SUPFAM" id="SSF52283">
    <property type="entry name" value="Formate/glycerate dehydrogenase catalytic domain-like"/>
    <property type="match status" value="1"/>
</dbReference>
<comment type="similarity">
    <text evidence="1 4">Belongs to the D-isomer specific 2-hydroxyacid dehydrogenase family.</text>
</comment>
<proteinExistence type="inferred from homology"/>
<evidence type="ECO:0000313" key="8">
    <source>
        <dbReference type="Proteomes" id="UP001595783"/>
    </source>
</evidence>
<evidence type="ECO:0000256" key="1">
    <source>
        <dbReference type="ARBA" id="ARBA00005854"/>
    </source>
</evidence>
<reference evidence="8" key="1">
    <citation type="journal article" date="2019" name="Int. J. Syst. Evol. Microbiol.">
        <title>The Global Catalogue of Microorganisms (GCM) 10K type strain sequencing project: providing services to taxonomists for standard genome sequencing and annotation.</title>
        <authorList>
            <consortium name="The Broad Institute Genomics Platform"/>
            <consortium name="The Broad Institute Genome Sequencing Center for Infectious Disease"/>
            <person name="Wu L."/>
            <person name="Ma J."/>
        </authorList>
    </citation>
    <scope>NUCLEOTIDE SEQUENCE [LARGE SCALE GENOMIC DNA]</scope>
    <source>
        <strain evidence="8">CCUG 53816</strain>
    </source>
</reference>
<dbReference type="Gene3D" id="3.40.50.720">
    <property type="entry name" value="NAD(P)-binding Rossmann-like Domain"/>
    <property type="match status" value="2"/>
</dbReference>